<proteinExistence type="predicted"/>
<reference evidence="1" key="1">
    <citation type="submission" date="2021-01" db="EMBL/GenBank/DDBJ databases">
        <title>Phytophthora aleatoria, a newly-described species from Pinus radiata is distinct from Phytophthora cactorum isolates based on comparative genomics.</title>
        <authorList>
            <person name="Mcdougal R."/>
            <person name="Panda P."/>
            <person name="Williams N."/>
            <person name="Studholme D.J."/>
        </authorList>
    </citation>
    <scope>NUCLEOTIDE SEQUENCE</scope>
    <source>
        <strain evidence="1">NZFS 3830</strain>
    </source>
</reference>
<sequence>MEKLSAIIADRLGYKGIPMQCKPYKMLLYGEGGHIVKHQDTEKEDGMVATLVVQLPSLHEGGDLVVYGGGKADAEHALEKVTKGYRLVLVYSLCLPPTMRHLIIGALISSMSDDDELFALLLAHEYTGRSIKEKGSGALKSVDRARFQMLQDANTVAAPGKALQFFIAQLKHDINYWDDVGCQLLRTFSSIIVSTFRPKGDFSHCATSFSACSAHKGTTTSPISLTKSPGTAGKMSACRIFASVIISSGQ</sequence>
<dbReference type="AlphaFoldDB" id="A0A8T1TSX2"/>
<evidence type="ECO:0000313" key="2">
    <source>
        <dbReference type="Proteomes" id="UP000688947"/>
    </source>
</evidence>
<organism evidence="1 2">
    <name type="scientific">Phytophthora cactorum</name>
    <dbReference type="NCBI Taxonomy" id="29920"/>
    <lineage>
        <taxon>Eukaryota</taxon>
        <taxon>Sar</taxon>
        <taxon>Stramenopiles</taxon>
        <taxon>Oomycota</taxon>
        <taxon>Peronosporomycetes</taxon>
        <taxon>Peronosporales</taxon>
        <taxon>Peronosporaceae</taxon>
        <taxon>Phytophthora</taxon>
    </lineage>
</organism>
<dbReference type="PANTHER" id="PTHR33099">
    <property type="entry name" value="FE2OG DIOXYGENASE DOMAIN-CONTAINING PROTEIN"/>
    <property type="match status" value="1"/>
</dbReference>
<comment type="caution">
    <text evidence="1">The sequence shown here is derived from an EMBL/GenBank/DDBJ whole genome shotgun (WGS) entry which is preliminary data.</text>
</comment>
<dbReference type="EMBL" id="JAENGZ010001770">
    <property type="protein sequence ID" value="KAG6946302.1"/>
    <property type="molecule type" value="Genomic_DNA"/>
</dbReference>
<dbReference type="Proteomes" id="UP000688947">
    <property type="component" value="Unassembled WGS sequence"/>
</dbReference>
<dbReference type="PANTHER" id="PTHR33099:SF7">
    <property type="entry name" value="MYND-TYPE DOMAIN-CONTAINING PROTEIN"/>
    <property type="match status" value="1"/>
</dbReference>
<protein>
    <submittedName>
        <fullName evidence="1">Uncharacterized protein</fullName>
    </submittedName>
</protein>
<dbReference type="OrthoDB" id="123467at2759"/>
<accession>A0A8T1TSX2</accession>
<name>A0A8T1TSX2_9STRA</name>
<dbReference type="VEuPathDB" id="FungiDB:PC110_g21664"/>
<evidence type="ECO:0000313" key="1">
    <source>
        <dbReference type="EMBL" id="KAG6946302.1"/>
    </source>
</evidence>
<gene>
    <name evidence="1" type="ORF">JG687_00016791</name>
</gene>